<keyword evidence="1" id="KW-0812">Transmembrane</keyword>
<name>A0A386ZNT6_9NOCA</name>
<keyword evidence="3" id="KW-1185">Reference proteome</keyword>
<sequence length="349" mass="37392">MVPADDHLIDLDSRFGLRDLLGLRGSAAWLFLLILEAVVALYMMRNFGQSPFWAALVSLVLMLSACALVTAIPVDPLPIPVALYAAAAPPIATALTVMTPEHDLVHETVWTAFASSYVLAVLVLRGRIRTAWVGVTAVAAVLVTIGLIGGHLQPGTLVGSLVPVGTVTAISVFTAVMRPMQRSLRILREDGMMRAAAEATMAAADGERTRQLSRLDRVARPILERIADGVELTAAEREECRLLEAELRDGLRAPQLVTDELSGAARGARGRGVEVILLDDGGFAGVPQWVRKRVIDAATKELDAINAGRITVRVLPLGRHVLATVLATAPDQDRRTEIDTDGKVTTITD</sequence>
<feature type="transmembrane region" description="Helical" evidence="1">
    <location>
        <begin position="21"/>
        <end position="44"/>
    </location>
</feature>
<organism evidence="2 3">
    <name type="scientific">Nocardia yunnanensis</name>
    <dbReference type="NCBI Taxonomy" id="2382165"/>
    <lineage>
        <taxon>Bacteria</taxon>
        <taxon>Bacillati</taxon>
        <taxon>Actinomycetota</taxon>
        <taxon>Actinomycetes</taxon>
        <taxon>Mycobacteriales</taxon>
        <taxon>Nocardiaceae</taxon>
        <taxon>Nocardia</taxon>
    </lineage>
</organism>
<feature type="transmembrane region" description="Helical" evidence="1">
    <location>
        <begin position="50"/>
        <end position="74"/>
    </location>
</feature>
<evidence type="ECO:0000313" key="2">
    <source>
        <dbReference type="EMBL" id="AYF79013.1"/>
    </source>
</evidence>
<dbReference type="AlphaFoldDB" id="A0A386ZNT6"/>
<evidence type="ECO:0000313" key="3">
    <source>
        <dbReference type="Proteomes" id="UP000267164"/>
    </source>
</evidence>
<evidence type="ECO:0000256" key="1">
    <source>
        <dbReference type="SAM" id="Phobius"/>
    </source>
</evidence>
<keyword evidence="1" id="KW-1133">Transmembrane helix</keyword>
<feature type="transmembrane region" description="Helical" evidence="1">
    <location>
        <begin position="81"/>
        <end position="98"/>
    </location>
</feature>
<gene>
    <name evidence="2" type="ORF">D7D52_13805</name>
</gene>
<reference evidence="2 3" key="1">
    <citation type="submission" date="2018-09" db="EMBL/GenBank/DDBJ databases">
        <title>Nocardia yunnanensis sp. nov., an actinomycete isolated from a soil sample.</title>
        <authorList>
            <person name="Zhang J."/>
        </authorList>
    </citation>
    <scope>NUCLEOTIDE SEQUENCE [LARGE SCALE GENOMIC DNA]</scope>
    <source>
        <strain evidence="2 3">CFHS0054</strain>
    </source>
</reference>
<dbReference type="OrthoDB" id="4465106at2"/>
<dbReference type="Proteomes" id="UP000267164">
    <property type="component" value="Chromosome"/>
</dbReference>
<proteinExistence type="predicted"/>
<protein>
    <submittedName>
        <fullName evidence="2">Uncharacterized protein</fullName>
    </submittedName>
</protein>
<feature type="transmembrane region" description="Helical" evidence="1">
    <location>
        <begin position="158"/>
        <end position="177"/>
    </location>
</feature>
<dbReference type="KEGG" id="nyu:D7D52_13805"/>
<accession>A0A386ZNT6</accession>
<feature type="transmembrane region" description="Helical" evidence="1">
    <location>
        <begin position="104"/>
        <end position="124"/>
    </location>
</feature>
<dbReference type="RefSeq" id="WP_120744091.1">
    <property type="nucleotide sequence ID" value="NZ_CP032568.1"/>
</dbReference>
<feature type="transmembrane region" description="Helical" evidence="1">
    <location>
        <begin position="131"/>
        <end position="152"/>
    </location>
</feature>
<dbReference type="EMBL" id="CP032568">
    <property type="protein sequence ID" value="AYF79013.1"/>
    <property type="molecule type" value="Genomic_DNA"/>
</dbReference>
<keyword evidence="1" id="KW-0472">Membrane</keyword>